<dbReference type="Pfam" id="PF10324">
    <property type="entry name" value="7TM_GPCR_Srw"/>
    <property type="match status" value="1"/>
</dbReference>
<feature type="transmembrane region" description="Helical" evidence="5">
    <location>
        <begin position="304"/>
        <end position="327"/>
    </location>
</feature>
<accession>A0ABM1MEZ2</accession>
<feature type="domain" description="G-protein coupled receptors family 1 profile" evidence="6">
    <location>
        <begin position="51"/>
        <end position="320"/>
    </location>
</feature>
<dbReference type="Gene3D" id="1.20.1070.10">
    <property type="entry name" value="Rhodopsin 7-helix transmembrane proteins"/>
    <property type="match status" value="1"/>
</dbReference>
<dbReference type="PROSITE" id="PS50262">
    <property type="entry name" value="G_PROTEIN_RECEP_F1_2"/>
    <property type="match status" value="1"/>
</dbReference>
<dbReference type="RefSeq" id="XP_017773142.1">
    <property type="nucleotide sequence ID" value="XM_017917653.1"/>
</dbReference>
<evidence type="ECO:0000256" key="2">
    <source>
        <dbReference type="ARBA" id="ARBA00022692"/>
    </source>
</evidence>
<keyword evidence="4 5" id="KW-0472">Membrane</keyword>
<evidence type="ECO:0000313" key="7">
    <source>
        <dbReference type="Proteomes" id="UP000695000"/>
    </source>
</evidence>
<keyword evidence="3 5" id="KW-1133">Transmembrane helix</keyword>
<dbReference type="SUPFAM" id="SSF81321">
    <property type="entry name" value="Family A G protein-coupled receptor-like"/>
    <property type="match status" value="1"/>
</dbReference>
<proteinExistence type="predicted"/>
<sequence length="395" mass="44391">MSLHFNVIMHQLFGDEFCGGGADVWVTEPTKKGIIVYSFITPFISFFAICGNTLSLCVLMRKEFKASIYTYLSVLATTDLIDSSLLFISGLCRGVLWRVSGWREYEALITLPLGGAVSSLAVFATVAVALDRVVYLWKPRRCMKPKFCQPEVARRVMFVAGVVSVLFNIPYCFMFEWTKDGKLVTSDFFDTDFYAVHNWIKFVVFGIIPAILLIFGNGFLIYCLKRVHSIKDQCTKNCNKSTSKRRKVQDQKFVTMTLVAIVFFFLIGEFPTHLASRKTAVTILFGGDQDAADNSKGLEKFRQIATVLNAVNIAANFIVYCMFCPLFRRCLKKMMACEGNKLKTNNLQVNVFFLGNGKDAGENTHFKLPIVAKDKLLGLFALQDNTSSKSNESSN</sequence>
<evidence type="ECO:0000256" key="5">
    <source>
        <dbReference type="SAM" id="Phobius"/>
    </source>
</evidence>
<evidence type="ECO:0000313" key="8">
    <source>
        <dbReference type="RefSeq" id="XP_017773142.1"/>
    </source>
</evidence>
<comment type="subcellular location">
    <subcellularLocation>
        <location evidence="1">Membrane</location>
    </subcellularLocation>
</comment>
<feature type="transmembrane region" description="Helical" evidence="5">
    <location>
        <begin position="116"/>
        <end position="135"/>
    </location>
</feature>
<evidence type="ECO:0000256" key="4">
    <source>
        <dbReference type="ARBA" id="ARBA00023136"/>
    </source>
</evidence>
<evidence type="ECO:0000256" key="3">
    <source>
        <dbReference type="ARBA" id="ARBA00022989"/>
    </source>
</evidence>
<feature type="transmembrane region" description="Helical" evidence="5">
    <location>
        <begin position="34"/>
        <end position="59"/>
    </location>
</feature>
<feature type="transmembrane region" description="Helical" evidence="5">
    <location>
        <begin position="71"/>
        <end position="96"/>
    </location>
</feature>
<gene>
    <name evidence="8" type="primary">LOC108560197</name>
</gene>
<organism evidence="7 8">
    <name type="scientific">Nicrophorus vespilloides</name>
    <name type="common">Boreal carrion beetle</name>
    <dbReference type="NCBI Taxonomy" id="110193"/>
    <lineage>
        <taxon>Eukaryota</taxon>
        <taxon>Metazoa</taxon>
        <taxon>Ecdysozoa</taxon>
        <taxon>Arthropoda</taxon>
        <taxon>Hexapoda</taxon>
        <taxon>Insecta</taxon>
        <taxon>Pterygota</taxon>
        <taxon>Neoptera</taxon>
        <taxon>Endopterygota</taxon>
        <taxon>Coleoptera</taxon>
        <taxon>Polyphaga</taxon>
        <taxon>Staphyliniformia</taxon>
        <taxon>Silphidae</taxon>
        <taxon>Nicrophorinae</taxon>
        <taxon>Nicrophorus</taxon>
    </lineage>
</organism>
<dbReference type="InterPro" id="IPR017452">
    <property type="entry name" value="GPCR_Rhodpsn_7TM"/>
</dbReference>
<dbReference type="CDD" id="cd14978">
    <property type="entry name" value="7tmA_FMRFamide_R-like"/>
    <property type="match status" value="1"/>
</dbReference>
<keyword evidence="7" id="KW-1185">Reference proteome</keyword>
<name>A0ABM1MEZ2_NICVS</name>
<dbReference type="InterPro" id="IPR052954">
    <property type="entry name" value="GPCR-Ligand_Int"/>
</dbReference>
<keyword evidence="2 5" id="KW-0812">Transmembrane</keyword>
<dbReference type="GeneID" id="108560197"/>
<feature type="transmembrane region" description="Helical" evidence="5">
    <location>
        <begin position="198"/>
        <end position="224"/>
    </location>
</feature>
<dbReference type="PANTHER" id="PTHR46641">
    <property type="entry name" value="FMRFAMIDE RECEPTOR-RELATED"/>
    <property type="match status" value="1"/>
</dbReference>
<reference evidence="8" key="1">
    <citation type="submission" date="2025-08" db="UniProtKB">
        <authorList>
            <consortium name="RefSeq"/>
        </authorList>
    </citation>
    <scope>IDENTIFICATION</scope>
    <source>
        <tissue evidence="8">Whole Larva</tissue>
    </source>
</reference>
<dbReference type="Proteomes" id="UP000695000">
    <property type="component" value="Unplaced"/>
</dbReference>
<evidence type="ECO:0000256" key="1">
    <source>
        <dbReference type="ARBA" id="ARBA00004370"/>
    </source>
</evidence>
<feature type="transmembrane region" description="Helical" evidence="5">
    <location>
        <begin position="253"/>
        <end position="270"/>
    </location>
</feature>
<evidence type="ECO:0000259" key="6">
    <source>
        <dbReference type="PROSITE" id="PS50262"/>
    </source>
</evidence>
<feature type="transmembrane region" description="Helical" evidence="5">
    <location>
        <begin position="156"/>
        <end position="178"/>
    </location>
</feature>
<dbReference type="InterPro" id="IPR019427">
    <property type="entry name" value="7TM_GPCR_serpentine_rcpt_Srw"/>
</dbReference>
<dbReference type="PANTHER" id="PTHR46641:SF25">
    <property type="entry name" value="CNMAMIDE RECEPTOR-RELATED"/>
    <property type="match status" value="1"/>
</dbReference>
<protein>
    <submittedName>
        <fullName evidence="8">Uncharacterized protein LOC108560197</fullName>
    </submittedName>
</protein>